<reference evidence="4" key="1">
    <citation type="submission" date="2021-01" db="EMBL/GenBank/DDBJ databases">
        <authorList>
            <person name="Corre E."/>
            <person name="Pelletier E."/>
            <person name="Niang G."/>
            <person name="Scheremetjew M."/>
            <person name="Finn R."/>
            <person name="Kale V."/>
            <person name="Holt S."/>
            <person name="Cochrane G."/>
            <person name="Meng A."/>
            <person name="Brown T."/>
            <person name="Cohen L."/>
        </authorList>
    </citation>
    <scope>NUCLEOTIDE SEQUENCE</scope>
    <source>
        <strain evidence="4">CCMP1661</strain>
    </source>
</reference>
<feature type="region of interest" description="Disordered" evidence="1">
    <location>
        <begin position="82"/>
        <end position="116"/>
    </location>
</feature>
<evidence type="ECO:0000313" key="4">
    <source>
        <dbReference type="EMBL" id="CAD9858640.1"/>
    </source>
</evidence>
<dbReference type="PANTHER" id="PTHR46387:SF2">
    <property type="entry name" value="RIBONUCLEASE HI"/>
    <property type="match status" value="1"/>
</dbReference>
<evidence type="ECO:0000313" key="3">
    <source>
        <dbReference type="EMBL" id="CAD9858639.1"/>
    </source>
</evidence>
<organism evidence="4">
    <name type="scientific">Fibrocapsa japonica</name>
    <dbReference type="NCBI Taxonomy" id="94617"/>
    <lineage>
        <taxon>Eukaryota</taxon>
        <taxon>Sar</taxon>
        <taxon>Stramenopiles</taxon>
        <taxon>Ochrophyta</taxon>
        <taxon>Raphidophyceae</taxon>
        <taxon>Chattonellales</taxon>
        <taxon>Chattonellaceae</taxon>
        <taxon>Fibrocapsa</taxon>
    </lineage>
</organism>
<evidence type="ECO:0000259" key="2">
    <source>
        <dbReference type="PROSITE" id="PS50879"/>
    </source>
</evidence>
<dbReference type="GO" id="GO:0003676">
    <property type="term" value="F:nucleic acid binding"/>
    <property type="evidence" value="ECO:0007669"/>
    <property type="project" value="InterPro"/>
</dbReference>
<dbReference type="EMBL" id="HBHR01002657">
    <property type="protein sequence ID" value="CAD9858640.1"/>
    <property type="molecule type" value="Transcribed_RNA"/>
</dbReference>
<dbReference type="AlphaFoldDB" id="A0A6U1LVX6"/>
<dbReference type="InterPro" id="IPR036397">
    <property type="entry name" value="RNaseH_sf"/>
</dbReference>
<dbReference type="EMBL" id="HBHR01002656">
    <property type="protein sequence ID" value="CAD9858639.1"/>
    <property type="molecule type" value="Transcribed_RNA"/>
</dbReference>
<dbReference type="InterPro" id="IPR037056">
    <property type="entry name" value="RNase_H1_N_sf"/>
</dbReference>
<sequence>MAKKKFYAIANGRNGPKIVRTWKECSQEVQGFSGAVFKGFSEQAEAETFLLMYGVSADLQESPGEENKSSQRPNLAKAWVEQHGGARDPLEDEMEEKAPEKPAQDRPVMFFDGASRGNPGEGGAGAVIYTSDSFENQLWRGYRYLGECTNNEAEYTAFLLGLQAAADAGIQNLKVCGDSMLVINQATGKWKVNAENLMPLHENAKKLIRTMPGLSLRHVPREENTVADGLANQALDSKSSNC</sequence>
<dbReference type="PROSITE" id="PS50879">
    <property type="entry name" value="RNASE_H_1"/>
    <property type="match status" value="1"/>
</dbReference>
<dbReference type="Pfam" id="PF13456">
    <property type="entry name" value="RVT_3"/>
    <property type="match status" value="1"/>
</dbReference>
<dbReference type="CDD" id="cd09279">
    <property type="entry name" value="RNase_HI_like"/>
    <property type="match status" value="1"/>
</dbReference>
<dbReference type="SUPFAM" id="SSF53098">
    <property type="entry name" value="Ribonuclease H-like"/>
    <property type="match status" value="1"/>
</dbReference>
<gene>
    <name evidence="3" type="ORF">FJAP1339_LOCUS1157</name>
    <name evidence="4" type="ORF">FJAP1339_LOCUS1158</name>
</gene>
<proteinExistence type="predicted"/>
<dbReference type="Gene3D" id="3.40.970.10">
    <property type="entry name" value="Ribonuclease H1, N-terminal domain"/>
    <property type="match status" value="1"/>
</dbReference>
<name>A0A6U1LVX6_9STRA</name>
<dbReference type="GO" id="GO:0004523">
    <property type="term" value="F:RNA-DNA hybrid ribonuclease activity"/>
    <property type="evidence" value="ECO:0007669"/>
    <property type="project" value="InterPro"/>
</dbReference>
<dbReference type="Pfam" id="PF01693">
    <property type="entry name" value="Cauli_VI"/>
    <property type="match status" value="1"/>
</dbReference>
<dbReference type="PANTHER" id="PTHR46387">
    <property type="entry name" value="POLYNUCLEOTIDYL TRANSFERASE, RIBONUCLEASE H-LIKE SUPERFAMILY PROTEIN"/>
    <property type="match status" value="1"/>
</dbReference>
<evidence type="ECO:0000256" key="1">
    <source>
        <dbReference type="SAM" id="MobiDB-lite"/>
    </source>
</evidence>
<dbReference type="Gene3D" id="3.30.420.10">
    <property type="entry name" value="Ribonuclease H-like superfamily/Ribonuclease H"/>
    <property type="match status" value="1"/>
</dbReference>
<dbReference type="InterPro" id="IPR011320">
    <property type="entry name" value="RNase_H1_N"/>
</dbReference>
<dbReference type="SUPFAM" id="SSF55658">
    <property type="entry name" value="L9 N-domain-like"/>
    <property type="match status" value="1"/>
</dbReference>
<accession>A0A6U1LVX6</accession>
<protein>
    <recommendedName>
        <fullName evidence="2">RNase H type-1 domain-containing protein</fullName>
    </recommendedName>
</protein>
<feature type="domain" description="RNase H type-1" evidence="2">
    <location>
        <begin position="103"/>
        <end position="236"/>
    </location>
</feature>
<dbReference type="InterPro" id="IPR012337">
    <property type="entry name" value="RNaseH-like_sf"/>
</dbReference>
<dbReference type="InterPro" id="IPR002156">
    <property type="entry name" value="RNaseH_domain"/>
</dbReference>
<dbReference type="InterPro" id="IPR009027">
    <property type="entry name" value="Ribosomal_bL9/RNase_H1_N"/>
</dbReference>